<feature type="signal peptide" evidence="1">
    <location>
        <begin position="1"/>
        <end position="25"/>
    </location>
</feature>
<reference evidence="2 3" key="1">
    <citation type="submission" date="2020-07" db="EMBL/GenBank/DDBJ databases">
        <title>Novel species isolated from subtropical streams in China.</title>
        <authorList>
            <person name="Lu H."/>
        </authorList>
    </citation>
    <scope>NUCLEOTIDE SEQUENCE [LARGE SCALE GENOMIC DNA]</scope>
    <source>
        <strain evidence="2 3">LX20W</strain>
    </source>
</reference>
<accession>A0A7W2ERJ2</accession>
<feature type="chain" id="PRO_5030608269" description="Lipoprotein" evidence="1">
    <location>
        <begin position="26"/>
        <end position="150"/>
    </location>
</feature>
<dbReference type="RefSeq" id="WP_182161539.1">
    <property type="nucleotide sequence ID" value="NZ_JACEZT010000004.1"/>
</dbReference>
<evidence type="ECO:0000313" key="2">
    <source>
        <dbReference type="EMBL" id="MBA5637189.1"/>
    </source>
</evidence>
<dbReference type="AlphaFoldDB" id="A0A7W2ERJ2"/>
<organism evidence="2 3">
    <name type="scientific">Rugamonas brunnea</name>
    <dbReference type="NCBI Taxonomy" id="2758569"/>
    <lineage>
        <taxon>Bacteria</taxon>
        <taxon>Pseudomonadati</taxon>
        <taxon>Pseudomonadota</taxon>
        <taxon>Betaproteobacteria</taxon>
        <taxon>Burkholderiales</taxon>
        <taxon>Oxalobacteraceae</taxon>
        <taxon>Telluria group</taxon>
        <taxon>Rugamonas</taxon>
    </lineage>
</organism>
<evidence type="ECO:0000313" key="3">
    <source>
        <dbReference type="Proteomes" id="UP000534388"/>
    </source>
</evidence>
<evidence type="ECO:0008006" key="4">
    <source>
        <dbReference type="Google" id="ProtNLM"/>
    </source>
</evidence>
<keyword evidence="3" id="KW-1185">Reference proteome</keyword>
<sequence>MYRLAARLSLASLACLALLAGCATLTESTQQDVLVQTILDNHELPGVGCVLDNDVGKWFVTTPARVTIRKSAGALRIDCRKDGGDWAYEKVESKVNATLWGNVVLTAGAGYFVDRNTGAGFDYPSTLTVTMHKGDAGEGMPPPPAGVTVF</sequence>
<gene>
    <name evidence="2" type="ORF">H3H37_08980</name>
</gene>
<dbReference type="Proteomes" id="UP000534388">
    <property type="component" value="Unassembled WGS sequence"/>
</dbReference>
<proteinExistence type="predicted"/>
<keyword evidence="1" id="KW-0732">Signal</keyword>
<dbReference type="EMBL" id="JACEZT010000004">
    <property type="protein sequence ID" value="MBA5637189.1"/>
    <property type="molecule type" value="Genomic_DNA"/>
</dbReference>
<name>A0A7W2ERJ2_9BURK</name>
<dbReference type="PROSITE" id="PS51257">
    <property type="entry name" value="PROKAR_LIPOPROTEIN"/>
    <property type="match status" value="1"/>
</dbReference>
<protein>
    <recommendedName>
        <fullName evidence="4">Lipoprotein</fullName>
    </recommendedName>
</protein>
<comment type="caution">
    <text evidence="2">The sequence shown here is derived from an EMBL/GenBank/DDBJ whole genome shotgun (WGS) entry which is preliminary data.</text>
</comment>
<evidence type="ECO:0000256" key="1">
    <source>
        <dbReference type="SAM" id="SignalP"/>
    </source>
</evidence>